<organism evidence="1 2">
    <name type="scientific">Stylosanthes scabra</name>
    <dbReference type="NCBI Taxonomy" id="79078"/>
    <lineage>
        <taxon>Eukaryota</taxon>
        <taxon>Viridiplantae</taxon>
        <taxon>Streptophyta</taxon>
        <taxon>Embryophyta</taxon>
        <taxon>Tracheophyta</taxon>
        <taxon>Spermatophyta</taxon>
        <taxon>Magnoliopsida</taxon>
        <taxon>eudicotyledons</taxon>
        <taxon>Gunneridae</taxon>
        <taxon>Pentapetalae</taxon>
        <taxon>rosids</taxon>
        <taxon>fabids</taxon>
        <taxon>Fabales</taxon>
        <taxon>Fabaceae</taxon>
        <taxon>Papilionoideae</taxon>
        <taxon>50 kb inversion clade</taxon>
        <taxon>dalbergioids sensu lato</taxon>
        <taxon>Dalbergieae</taxon>
        <taxon>Pterocarpus clade</taxon>
        <taxon>Stylosanthes</taxon>
    </lineage>
</organism>
<evidence type="ECO:0000313" key="2">
    <source>
        <dbReference type="Proteomes" id="UP001341840"/>
    </source>
</evidence>
<gene>
    <name evidence="1" type="ORF">PIB30_101551</name>
</gene>
<comment type="caution">
    <text evidence="1">The sequence shown here is derived from an EMBL/GenBank/DDBJ whole genome shotgun (WGS) entry which is preliminary data.</text>
</comment>
<proteinExistence type="predicted"/>
<keyword evidence="2" id="KW-1185">Reference proteome</keyword>
<name>A0ABU6QYZ7_9FABA</name>
<accession>A0ABU6QYZ7</accession>
<dbReference type="EMBL" id="JASCZI010002988">
    <property type="protein sequence ID" value="MED6116580.1"/>
    <property type="molecule type" value="Genomic_DNA"/>
</dbReference>
<reference evidence="1 2" key="1">
    <citation type="journal article" date="2023" name="Plants (Basel)">
        <title>Bridging the Gap: Combining Genomics and Transcriptomics Approaches to Understand Stylosanthes scabra, an Orphan Legume from the Brazilian Caatinga.</title>
        <authorList>
            <person name="Ferreira-Neto J.R.C."/>
            <person name="da Silva M.D."/>
            <person name="Binneck E."/>
            <person name="de Melo N.F."/>
            <person name="da Silva R.H."/>
            <person name="de Melo A.L.T.M."/>
            <person name="Pandolfi V."/>
            <person name="Bustamante F.O."/>
            <person name="Brasileiro-Vidal A.C."/>
            <person name="Benko-Iseppon A.M."/>
        </authorList>
    </citation>
    <scope>NUCLEOTIDE SEQUENCE [LARGE SCALE GENOMIC DNA]</scope>
    <source>
        <tissue evidence="1">Leaves</tissue>
    </source>
</reference>
<protein>
    <submittedName>
        <fullName evidence="1">Uncharacterized protein</fullName>
    </submittedName>
</protein>
<dbReference type="Proteomes" id="UP001341840">
    <property type="component" value="Unassembled WGS sequence"/>
</dbReference>
<evidence type="ECO:0000313" key="1">
    <source>
        <dbReference type="EMBL" id="MED6116580.1"/>
    </source>
</evidence>
<sequence>MIGAGKNGPPGKYKRWLSGASTGPVGFSSRIGIVNTLSSTGSDLSCVVEARGVTPHVRLHPPVHRPLQVLLAVFTRSVPLGYGSASSGSASDGASDDDLVNRYFTKTFPPP</sequence>